<keyword evidence="1" id="KW-0732">Signal</keyword>
<comment type="caution">
    <text evidence="2">The sequence shown here is derived from an EMBL/GenBank/DDBJ whole genome shotgun (WGS) entry which is preliminary data.</text>
</comment>
<organism evidence="2 3">
    <name type="scientific">Rapidithrix thailandica</name>
    <dbReference type="NCBI Taxonomy" id="413964"/>
    <lineage>
        <taxon>Bacteria</taxon>
        <taxon>Pseudomonadati</taxon>
        <taxon>Bacteroidota</taxon>
        <taxon>Cytophagia</taxon>
        <taxon>Cytophagales</taxon>
        <taxon>Flammeovirgaceae</taxon>
        <taxon>Rapidithrix</taxon>
    </lineage>
</organism>
<gene>
    <name evidence="2" type="ORF">AAG747_00480</name>
</gene>
<protein>
    <submittedName>
        <fullName evidence="2">Uncharacterized protein</fullName>
    </submittedName>
</protein>
<sequence>MKGKFLFPLLLLPYAFLANAQTTDILMQSYDEAIHQQVGTYRLPKHKGWVQFPIGSSDIAKRYLVDPAHLHQVSTIELVYTDYPKGMDMRELNLSRFRALRTVLPGIFQQPGIRWRVTRQTDPNDAKEATAMFHGFVITLKNNLQSFQEQVLDSIPQNIQKEMVEAPDSTTYAVFERKAPGWNEVVIISDWTLSMYSYTWQLLQWHLENYIHSPIIHFVFFNDGDRKSTHQKQIGKTGGIYKTSSQSVATVARLMYHIRKRGNGGDRPENDLEAVLYAQRSYPSADEFVLIADDWSKVRDMELLTYIKRPVRIVLPEAQPIVKEGAVYPWLIQEYIKLALHTGGSIHTKSQDYESKEELLALKKWVDERYAKAKTYWKKRDPWVDINTLLIER</sequence>
<feature type="signal peptide" evidence="1">
    <location>
        <begin position="1"/>
        <end position="20"/>
    </location>
</feature>
<evidence type="ECO:0000313" key="3">
    <source>
        <dbReference type="Proteomes" id="UP001403385"/>
    </source>
</evidence>
<dbReference type="RefSeq" id="WP_346819148.1">
    <property type="nucleotide sequence ID" value="NZ_JBDKWZ010000001.1"/>
</dbReference>
<name>A0AAW9S1T0_9BACT</name>
<evidence type="ECO:0000313" key="2">
    <source>
        <dbReference type="EMBL" id="MEN7546360.1"/>
    </source>
</evidence>
<dbReference type="AlphaFoldDB" id="A0AAW9S1T0"/>
<reference evidence="2 3" key="1">
    <citation type="submission" date="2024-04" db="EMBL/GenBank/DDBJ databases">
        <title>Novel genus in family Flammeovirgaceae.</title>
        <authorList>
            <person name="Nguyen T.H."/>
            <person name="Vuong T.Q."/>
            <person name="Le H."/>
            <person name="Kim S.-G."/>
        </authorList>
    </citation>
    <scope>NUCLEOTIDE SEQUENCE [LARGE SCALE GENOMIC DNA]</scope>
    <source>
        <strain evidence="2 3">JCM 23209</strain>
    </source>
</reference>
<accession>A0AAW9S1T0</accession>
<evidence type="ECO:0000256" key="1">
    <source>
        <dbReference type="SAM" id="SignalP"/>
    </source>
</evidence>
<dbReference type="Proteomes" id="UP001403385">
    <property type="component" value="Unassembled WGS sequence"/>
</dbReference>
<feature type="chain" id="PRO_5043903346" evidence="1">
    <location>
        <begin position="21"/>
        <end position="393"/>
    </location>
</feature>
<proteinExistence type="predicted"/>
<keyword evidence="3" id="KW-1185">Reference proteome</keyword>
<dbReference type="EMBL" id="JBDKWZ010000001">
    <property type="protein sequence ID" value="MEN7546360.1"/>
    <property type="molecule type" value="Genomic_DNA"/>
</dbReference>